<dbReference type="InterPro" id="IPR027417">
    <property type="entry name" value="P-loop_NTPase"/>
</dbReference>
<sequence>MYSRLDAHPNLLQVVGFGTPADGAPWIAFEWCGVDLGAVVTREALSWEQLRPIALEILTGLSVLHAKGWVHRDLKPGNVLVDGAQVKLADFGTMRYREVTSFGKTMSQLGTRPYCPPESGTENPLPAYDVYSFAVLVICCLLGDFELNGTTPAAALGRVVVPEPIRLLLARCLSEEEEQRPGSAGVVLAEIEQIAKGEAVAQDVPEIGIHLPVNVTQIFRDVTLAETAGFEEFRREFGPRVRLVRDPKAADKQGLLLVGQSLLAAVAPHESRTGSIFVKHVWRPPVAHLERLRKRGVGATIRWVATPIRPLEADAAISELLRTLAEREAANPEQHSRVEVHDRWERVLDAKFAIARERGKDVTYSALRVEGARVYLTTTDRSADPQLGELRVIRSTTGRFVRGEVEAIEGNAVVFYVNEGNPDDLPRRGVLAVDAERTVSKLRREQDAVRRVFEGRAVRADLKDILSNPAVNPLPVEHHVEKFVQDHLDGAKRNAVASVLGAQGISLVKGPPGTGKTTLIAELVAQQLRIKPDAQILLASQTHIALDHALSKVAKVTPAASVLRIGSPDQLSPSSEAWTVPSQLEAWRAETEATVAAFVQDHLHSAGVLDVQTRSTATRLRAQVERRTRTEAELVEVEVALGVARKEQETTRAAIEKLFAAVSRLDTTPADTADVVARDLAKLTDAVEQLGVNLEQRSPAIRQLEGLRERVVQLSERLTELREDTQRAVAELRAVGDLADAADEEDMLHRIDASMSTDDERVQALQLVAEEWLERFRPTGEFRVALLFRASVVASTCVALTGSKGAERVEFDLCIIDEASKATPTELMVPMANARQWVLVGDEKQLPPFLDSALVDADFLAERELTRAEVDERLFTELGAGLPTQSVAVLSHQHRMHPAIGKVVSDVFYGGELRSGAREVSPLVQRALGGAVTWRDTGRKESERRSGLSYENRAEARTVAELVGTIDNYAVLLGLDEVEVAVIAGYAAQVRTLQEVLSSTKSKLKVVRVKAATIDSYQGQEADICIVSLTRSNRRGDVGFLGSPERLNVAISRARDGLVIVGNRAMADGSSDRRRSRKLAEVARAIAAAGGRNGH</sequence>
<evidence type="ECO:0000256" key="1">
    <source>
        <dbReference type="SAM" id="Coils"/>
    </source>
</evidence>
<dbReference type="Gene3D" id="3.40.50.300">
    <property type="entry name" value="P-loop containing nucleotide triphosphate hydrolases"/>
    <property type="match status" value="2"/>
</dbReference>
<dbReference type="Pfam" id="PF13086">
    <property type="entry name" value="AAA_11"/>
    <property type="match status" value="1"/>
</dbReference>
<accession>A0A7W7BSB7</accession>
<feature type="coiled-coil region" evidence="1">
    <location>
        <begin position="704"/>
        <end position="735"/>
    </location>
</feature>
<keyword evidence="4" id="KW-1185">Reference proteome</keyword>
<keyword evidence="1" id="KW-0175">Coiled coil</keyword>
<dbReference type="GO" id="GO:0005524">
    <property type="term" value="F:ATP binding"/>
    <property type="evidence" value="ECO:0007669"/>
    <property type="project" value="InterPro"/>
</dbReference>
<dbReference type="PROSITE" id="PS50011">
    <property type="entry name" value="PROTEIN_KINASE_DOM"/>
    <property type="match status" value="1"/>
</dbReference>
<evidence type="ECO:0000313" key="4">
    <source>
        <dbReference type="Proteomes" id="UP000573729"/>
    </source>
</evidence>
<dbReference type="InterPro" id="IPR041677">
    <property type="entry name" value="DNA2/NAM7_AAA_11"/>
</dbReference>
<dbReference type="InterPro" id="IPR011009">
    <property type="entry name" value="Kinase-like_dom_sf"/>
</dbReference>
<dbReference type="Pfam" id="PF13087">
    <property type="entry name" value="AAA_12"/>
    <property type="match status" value="1"/>
</dbReference>
<evidence type="ECO:0000259" key="2">
    <source>
        <dbReference type="PROSITE" id="PS50011"/>
    </source>
</evidence>
<dbReference type="PANTHER" id="PTHR10887:SF495">
    <property type="entry name" value="HELICASE SENATAXIN ISOFORM X1-RELATED"/>
    <property type="match status" value="1"/>
</dbReference>
<comment type="caution">
    <text evidence="3">The sequence shown here is derived from an EMBL/GenBank/DDBJ whole genome shotgun (WGS) entry which is preliminary data.</text>
</comment>
<organism evidence="3 4">
    <name type="scientific">Microbacterium marinum</name>
    <dbReference type="NCBI Taxonomy" id="421115"/>
    <lineage>
        <taxon>Bacteria</taxon>
        <taxon>Bacillati</taxon>
        <taxon>Actinomycetota</taxon>
        <taxon>Actinomycetes</taxon>
        <taxon>Micrococcales</taxon>
        <taxon>Microbacteriaceae</taxon>
        <taxon>Microbacterium</taxon>
    </lineage>
</organism>
<dbReference type="Pfam" id="PF00069">
    <property type="entry name" value="Pkinase"/>
    <property type="match status" value="1"/>
</dbReference>
<dbReference type="AlphaFoldDB" id="A0A7W7BSB7"/>
<dbReference type="InterPro" id="IPR045055">
    <property type="entry name" value="DNA2/NAM7-like"/>
</dbReference>
<reference evidence="3 4" key="1">
    <citation type="submission" date="2020-08" db="EMBL/GenBank/DDBJ databases">
        <title>Sequencing the genomes of 1000 actinobacteria strains.</title>
        <authorList>
            <person name="Klenk H.-P."/>
        </authorList>
    </citation>
    <scope>NUCLEOTIDE SEQUENCE [LARGE SCALE GENOMIC DNA]</scope>
    <source>
        <strain evidence="3 4">DSM 24947</strain>
    </source>
</reference>
<dbReference type="Gene3D" id="1.10.510.10">
    <property type="entry name" value="Transferase(Phosphotransferase) domain 1"/>
    <property type="match status" value="1"/>
</dbReference>
<dbReference type="InterPro" id="IPR000719">
    <property type="entry name" value="Prot_kinase_dom"/>
</dbReference>
<dbReference type="SUPFAM" id="SSF56112">
    <property type="entry name" value="Protein kinase-like (PK-like)"/>
    <property type="match status" value="1"/>
</dbReference>
<proteinExistence type="predicted"/>
<feature type="domain" description="Protein kinase" evidence="2">
    <location>
        <begin position="1"/>
        <end position="194"/>
    </location>
</feature>
<protein>
    <submittedName>
        <fullName evidence="3">DNA polymerase III delta prime subunit</fullName>
    </submittedName>
</protein>
<dbReference type="SUPFAM" id="SSF52540">
    <property type="entry name" value="P-loop containing nucleoside triphosphate hydrolases"/>
    <property type="match status" value="1"/>
</dbReference>
<dbReference type="GO" id="GO:0004386">
    <property type="term" value="F:helicase activity"/>
    <property type="evidence" value="ECO:0007669"/>
    <property type="project" value="InterPro"/>
</dbReference>
<dbReference type="EMBL" id="JACHMD010000001">
    <property type="protein sequence ID" value="MBB4666931.1"/>
    <property type="molecule type" value="Genomic_DNA"/>
</dbReference>
<dbReference type="CDD" id="cd18808">
    <property type="entry name" value="SF1_C_Upf1"/>
    <property type="match status" value="1"/>
</dbReference>
<evidence type="ECO:0000313" key="3">
    <source>
        <dbReference type="EMBL" id="MBB4666931.1"/>
    </source>
</evidence>
<dbReference type="PANTHER" id="PTHR10887">
    <property type="entry name" value="DNA2/NAM7 HELICASE FAMILY"/>
    <property type="match status" value="1"/>
</dbReference>
<dbReference type="InterPro" id="IPR041679">
    <property type="entry name" value="DNA2/NAM7-like_C"/>
</dbReference>
<dbReference type="Proteomes" id="UP000573729">
    <property type="component" value="Unassembled WGS sequence"/>
</dbReference>
<dbReference type="InterPro" id="IPR047187">
    <property type="entry name" value="SF1_C_Upf1"/>
</dbReference>
<dbReference type="SMART" id="SM00220">
    <property type="entry name" value="S_TKc"/>
    <property type="match status" value="1"/>
</dbReference>
<name>A0A7W7BSB7_9MICO</name>
<gene>
    <name evidence="3" type="ORF">BKA24_001640</name>
</gene>
<dbReference type="GO" id="GO:0004672">
    <property type="term" value="F:protein kinase activity"/>
    <property type="evidence" value="ECO:0007669"/>
    <property type="project" value="InterPro"/>
</dbReference>